<keyword evidence="3" id="KW-1185">Reference proteome</keyword>
<gene>
    <name evidence="2" type="ORF">AM2010_1376</name>
</gene>
<dbReference type="PATRIC" id="fig|543877.4.peg.1399"/>
<sequence>MPQSILPFLMFQGDAEAALEFYRTTIPGTQVDRMERYGEGEPVAAGRFKSARLTLAGQEVMVLDSPPVHDFTFTPAFSFYVECSDEDEVRALAAALSHDGATMMPVENYGFSRLFAWVSDRFGVSWQLNCA</sequence>
<dbReference type="PANTHER" id="PTHR33990:SF4">
    <property type="entry name" value="PHNB-LIKE DOMAIN-CONTAINING PROTEIN"/>
    <property type="match status" value="1"/>
</dbReference>
<dbReference type="InterPro" id="IPR028973">
    <property type="entry name" value="PhnB-like"/>
</dbReference>
<name>A0A0G3XAM1_9SPHN</name>
<dbReference type="SUPFAM" id="SSF54593">
    <property type="entry name" value="Glyoxalase/Bleomycin resistance protein/Dihydroxybiphenyl dioxygenase"/>
    <property type="match status" value="1"/>
</dbReference>
<dbReference type="Gene3D" id="3.30.720.110">
    <property type="match status" value="1"/>
</dbReference>
<evidence type="ECO:0000259" key="1">
    <source>
        <dbReference type="Pfam" id="PF06983"/>
    </source>
</evidence>
<dbReference type="Pfam" id="PF06983">
    <property type="entry name" value="3-dmu-9_3-mt"/>
    <property type="match status" value="1"/>
</dbReference>
<organism evidence="2 3">
    <name type="scientific">Pelagerythrobacter marensis</name>
    <dbReference type="NCBI Taxonomy" id="543877"/>
    <lineage>
        <taxon>Bacteria</taxon>
        <taxon>Pseudomonadati</taxon>
        <taxon>Pseudomonadota</taxon>
        <taxon>Alphaproteobacteria</taxon>
        <taxon>Sphingomonadales</taxon>
        <taxon>Erythrobacteraceae</taxon>
        <taxon>Pelagerythrobacter</taxon>
    </lineage>
</organism>
<dbReference type="InterPro" id="IPR009725">
    <property type="entry name" value="3_dmu_93_MTrfase"/>
</dbReference>
<keyword evidence="2" id="KW-0808">Transferase</keyword>
<dbReference type="GO" id="GO:0008168">
    <property type="term" value="F:methyltransferase activity"/>
    <property type="evidence" value="ECO:0007669"/>
    <property type="project" value="UniProtKB-KW"/>
</dbReference>
<dbReference type="PIRSF" id="PIRSF021700">
    <property type="entry name" value="3_dmu_93_MTrfase"/>
    <property type="match status" value="1"/>
</dbReference>
<protein>
    <submittedName>
        <fullName evidence="2">3-demethylubiquinone-9 3-methyltransferase domain protein</fullName>
    </submittedName>
</protein>
<dbReference type="RefSeq" id="WP_047806455.1">
    <property type="nucleotide sequence ID" value="NZ_CP011805.1"/>
</dbReference>
<evidence type="ECO:0000313" key="2">
    <source>
        <dbReference type="EMBL" id="AKM07448.1"/>
    </source>
</evidence>
<proteinExistence type="predicted"/>
<dbReference type="Gene3D" id="3.30.720.100">
    <property type="match status" value="1"/>
</dbReference>
<reference evidence="2 3" key="1">
    <citation type="submission" date="2015-06" db="EMBL/GenBank/DDBJ databases">
        <authorList>
            <person name="Kim K.M."/>
        </authorList>
    </citation>
    <scope>NUCLEOTIDE SEQUENCE [LARGE SCALE GENOMIC DNA]</scope>
    <source>
        <strain evidence="2 3">KCTC 22370</strain>
    </source>
</reference>
<evidence type="ECO:0000313" key="3">
    <source>
        <dbReference type="Proteomes" id="UP000037643"/>
    </source>
</evidence>
<keyword evidence="2" id="KW-0489">Methyltransferase</keyword>
<feature type="domain" description="PhnB-like" evidence="1">
    <location>
        <begin position="4"/>
        <end position="128"/>
    </location>
</feature>
<dbReference type="EMBL" id="CP011805">
    <property type="protein sequence ID" value="AKM07448.1"/>
    <property type="molecule type" value="Genomic_DNA"/>
</dbReference>
<dbReference type="CDD" id="cd06588">
    <property type="entry name" value="PhnB_like"/>
    <property type="match status" value="1"/>
</dbReference>
<dbReference type="GO" id="GO:0032259">
    <property type="term" value="P:methylation"/>
    <property type="evidence" value="ECO:0007669"/>
    <property type="project" value="UniProtKB-KW"/>
</dbReference>
<dbReference type="AlphaFoldDB" id="A0A0G3XAM1"/>
<dbReference type="InterPro" id="IPR029068">
    <property type="entry name" value="Glyas_Bleomycin-R_OHBP_Dase"/>
</dbReference>
<keyword evidence="2" id="KW-0830">Ubiquinone</keyword>
<dbReference type="STRING" id="543877.AM2010_1376"/>
<dbReference type="OrthoDB" id="9806473at2"/>
<dbReference type="Proteomes" id="UP000037643">
    <property type="component" value="Chromosome"/>
</dbReference>
<dbReference type="PANTHER" id="PTHR33990">
    <property type="entry name" value="PROTEIN YJDN-RELATED"/>
    <property type="match status" value="1"/>
</dbReference>
<accession>A0A0G3XAM1</accession>
<dbReference type="KEGG" id="amx:AM2010_1376"/>